<dbReference type="EMBL" id="APML01000016">
    <property type="protein sequence ID" value="ENH97687.1"/>
    <property type="molecule type" value="Genomic_DNA"/>
</dbReference>
<accession>N4WNH6</accession>
<dbReference type="AlphaFoldDB" id="N4WNH6"/>
<gene>
    <name evidence="3" type="ORF">J416_03946</name>
</gene>
<protein>
    <recommendedName>
        <fullName evidence="2">SGNH hydrolase-type esterase domain-containing protein</fullName>
    </recommendedName>
</protein>
<feature type="region of interest" description="Disordered" evidence="1">
    <location>
        <begin position="29"/>
        <end position="71"/>
    </location>
</feature>
<feature type="compositionally biased region" description="Acidic residues" evidence="1">
    <location>
        <begin position="56"/>
        <end position="66"/>
    </location>
</feature>
<feature type="compositionally biased region" description="Polar residues" evidence="1">
    <location>
        <begin position="31"/>
        <end position="48"/>
    </location>
</feature>
<evidence type="ECO:0000313" key="4">
    <source>
        <dbReference type="Proteomes" id="UP000012283"/>
    </source>
</evidence>
<organism evidence="3 4">
    <name type="scientific">Gracilibacillus halophilus YIM-C55.5</name>
    <dbReference type="NCBI Taxonomy" id="1308866"/>
    <lineage>
        <taxon>Bacteria</taxon>
        <taxon>Bacillati</taxon>
        <taxon>Bacillota</taxon>
        <taxon>Bacilli</taxon>
        <taxon>Bacillales</taxon>
        <taxon>Bacillaceae</taxon>
        <taxon>Gracilibacillus</taxon>
    </lineage>
</organism>
<feature type="domain" description="SGNH hydrolase-type esterase" evidence="2">
    <location>
        <begin position="95"/>
        <end position="285"/>
    </location>
</feature>
<dbReference type="InterPro" id="IPR051532">
    <property type="entry name" value="Ester_Hydrolysis_Enzymes"/>
</dbReference>
<evidence type="ECO:0000259" key="2">
    <source>
        <dbReference type="Pfam" id="PF13472"/>
    </source>
</evidence>
<dbReference type="OrthoDB" id="252349at2"/>
<dbReference type="Gene3D" id="3.40.50.1110">
    <property type="entry name" value="SGNH hydrolase"/>
    <property type="match status" value="1"/>
</dbReference>
<dbReference type="STRING" id="1308866.J416_03946"/>
<dbReference type="PANTHER" id="PTHR30383">
    <property type="entry name" value="THIOESTERASE 1/PROTEASE 1/LYSOPHOSPHOLIPASE L1"/>
    <property type="match status" value="1"/>
</dbReference>
<keyword evidence="4" id="KW-1185">Reference proteome</keyword>
<name>N4WNH6_9BACI</name>
<evidence type="ECO:0000256" key="1">
    <source>
        <dbReference type="SAM" id="MobiDB-lite"/>
    </source>
</evidence>
<sequence>MKKKWALFIIVFTLLSFIFIFTISQKERPLPSSSEKTPAQVNSEASDQQDQHETSEDTNQDAEPEQDNQNGITDQIKNVVTEAIQIFQKETNIVAIGDSLTQGVGDEAGNGGYVGILENRLDSQNVKVSIENFGKRGNRTDQLYERLNNEDIVASIEQADIVLITIGANDIMKIVKDNFMNLTEQPFIEARGPYRHRLEQILQQIQTIQPDAQVYLLGFFNPFEKYFNDIEALDRIMTRWNNESKNVANQFEQTTFIPMKNIFQGRSENVFAEDNFHPNQRGYRIMAERVISYLQEDVDAGSDE</sequence>
<evidence type="ECO:0000313" key="3">
    <source>
        <dbReference type="EMBL" id="ENH97687.1"/>
    </source>
</evidence>
<dbReference type="Pfam" id="PF13472">
    <property type="entry name" value="Lipase_GDSL_2"/>
    <property type="match status" value="1"/>
</dbReference>
<reference evidence="3 4" key="1">
    <citation type="submission" date="2013-03" db="EMBL/GenBank/DDBJ databases">
        <title>Draft genome sequence of Gracibacillus halophilus YIM-C55.5, a moderately halophilic and thermophilic organism from the Xiaochaidamu salt lake.</title>
        <authorList>
            <person name="Sugumar T."/>
            <person name="Polireddy D.R."/>
            <person name="Antony A."/>
            <person name="Madhava Y.R."/>
            <person name="Sivakumar N."/>
        </authorList>
    </citation>
    <scope>NUCLEOTIDE SEQUENCE [LARGE SCALE GENOMIC DNA]</scope>
    <source>
        <strain evidence="3 4">YIM-C55.5</strain>
    </source>
</reference>
<dbReference type="Proteomes" id="UP000012283">
    <property type="component" value="Unassembled WGS sequence"/>
</dbReference>
<dbReference type="RefSeq" id="WP_003465181.1">
    <property type="nucleotide sequence ID" value="NZ_APML01000016.1"/>
</dbReference>
<dbReference type="eggNOG" id="COG2755">
    <property type="taxonomic scope" value="Bacteria"/>
</dbReference>
<dbReference type="PATRIC" id="fig|1308866.3.peg.799"/>
<proteinExistence type="predicted"/>
<comment type="caution">
    <text evidence="3">The sequence shown here is derived from an EMBL/GenBank/DDBJ whole genome shotgun (WGS) entry which is preliminary data.</text>
</comment>
<dbReference type="InterPro" id="IPR036514">
    <property type="entry name" value="SGNH_hydro_sf"/>
</dbReference>
<dbReference type="GO" id="GO:0004622">
    <property type="term" value="F:phosphatidylcholine lysophospholipase activity"/>
    <property type="evidence" value="ECO:0007669"/>
    <property type="project" value="TreeGrafter"/>
</dbReference>
<dbReference type="SUPFAM" id="SSF52266">
    <property type="entry name" value="SGNH hydrolase"/>
    <property type="match status" value="1"/>
</dbReference>
<dbReference type="PANTHER" id="PTHR30383:SF27">
    <property type="entry name" value="SPORE GERMINATION LIPASE LIPC"/>
    <property type="match status" value="1"/>
</dbReference>
<dbReference type="InterPro" id="IPR013830">
    <property type="entry name" value="SGNH_hydro"/>
</dbReference>